<accession>A0A8S1F9E4</accession>
<sequence length="164" mass="19466">MQVPQCHFDVASYPTVLKYMQPQTTSRKRCHDGRDYASNIRMALIPPANRHYSPEFDKYILGSYSLYDPEYKLFIREMLASEDRDLLIKRFNEVRREQEDIFVRNVNRCSTSADQNLSKESAHGILAPNTYETFREKEPVKSRDMTPEEREQMMKTKLWSMLEV</sequence>
<reference evidence="1 2" key="1">
    <citation type="submission" date="2020-04" db="EMBL/GenBank/DDBJ databases">
        <authorList>
            <person name="Laetsch R D."/>
            <person name="Stevens L."/>
            <person name="Kumar S."/>
            <person name="Blaxter L. M."/>
        </authorList>
    </citation>
    <scope>NUCLEOTIDE SEQUENCE [LARGE SCALE GENOMIC DNA]</scope>
</reference>
<proteinExistence type="predicted"/>
<evidence type="ECO:0000313" key="2">
    <source>
        <dbReference type="Proteomes" id="UP000494206"/>
    </source>
</evidence>
<organism evidence="1 2">
    <name type="scientific">Caenorhabditis bovis</name>
    <dbReference type="NCBI Taxonomy" id="2654633"/>
    <lineage>
        <taxon>Eukaryota</taxon>
        <taxon>Metazoa</taxon>
        <taxon>Ecdysozoa</taxon>
        <taxon>Nematoda</taxon>
        <taxon>Chromadorea</taxon>
        <taxon>Rhabditida</taxon>
        <taxon>Rhabditina</taxon>
        <taxon>Rhabditomorpha</taxon>
        <taxon>Rhabditoidea</taxon>
        <taxon>Rhabditidae</taxon>
        <taxon>Peloderinae</taxon>
        <taxon>Caenorhabditis</taxon>
    </lineage>
</organism>
<dbReference type="EMBL" id="CADEPM010000010">
    <property type="protein sequence ID" value="CAB3410493.1"/>
    <property type="molecule type" value="Genomic_DNA"/>
</dbReference>
<dbReference type="Proteomes" id="UP000494206">
    <property type="component" value="Unassembled WGS sequence"/>
</dbReference>
<name>A0A8S1F9E4_9PELO</name>
<gene>
    <name evidence="1" type="ORF">CBOVIS_LOCUS12012</name>
</gene>
<evidence type="ECO:0000313" key="1">
    <source>
        <dbReference type="EMBL" id="CAB3410493.1"/>
    </source>
</evidence>
<dbReference type="AlphaFoldDB" id="A0A8S1F9E4"/>
<comment type="caution">
    <text evidence="1">The sequence shown here is derived from an EMBL/GenBank/DDBJ whole genome shotgun (WGS) entry which is preliminary data.</text>
</comment>
<keyword evidence="2" id="KW-1185">Reference proteome</keyword>
<protein>
    <submittedName>
        <fullName evidence="1">Uncharacterized protein</fullName>
    </submittedName>
</protein>